<comment type="similarity">
    <text evidence="6">Belongs to the YccS/YhfK family.</text>
</comment>
<dbReference type="AlphaFoldDB" id="A0A5A5TE80"/>
<keyword evidence="10" id="KW-1185">Reference proteome</keyword>
<evidence type="ECO:0000313" key="10">
    <source>
        <dbReference type="Proteomes" id="UP000322530"/>
    </source>
</evidence>
<gene>
    <name evidence="9" type="ORF">KDI_31090</name>
</gene>
<evidence type="ECO:0000256" key="6">
    <source>
        <dbReference type="ARBA" id="ARBA00043993"/>
    </source>
</evidence>
<protein>
    <recommendedName>
        <fullName evidence="8">Integral membrane bound transporter domain-containing protein</fullName>
    </recommendedName>
</protein>
<dbReference type="RefSeq" id="WP_149402478.1">
    <property type="nucleotide sequence ID" value="NZ_BIXY01000045.1"/>
</dbReference>
<evidence type="ECO:0000256" key="5">
    <source>
        <dbReference type="ARBA" id="ARBA00023136"/>
    </source>
</evidence>
<dbReference type="Pfam" id="PF13515">
    <property type="entry name" value="FUSC_2"/>
    <property type="match status" value="1"/>
</dbReference>
<name>A0A5A5TE80_9CHLR</name>
<feature type="transmembrane region" description="Helical" evidence="7">
    <location>
        <begin position="309"/>
        <end position="330"/>
    </location>
</feature>
<evidence type="ECO:0000256" key="2">
    <source>
        <dbReference type="ARBA" id="ARBA00022475"/>
    </source>
</evidence>
<dbReference type="OrthoDB" id="7431670at2"/>
<feature type="transmembrane region" description="Helical" evidence="7">
    <location>
        <begin position="277"/>
        <end position="297"/>
    </location>
</feature>
<dbReference type="PANTHER" id="PTHR30509">
    <property type="entry name" value="P-HYDROXYBENZOIC ACID EFFLUX PUMP SUBUNIT-RELATED"/>
    <property type="match status" value="1"/>
</dbReference>
<dbReference type="Proteomes" id="UP000322530">
    <property type="component" value="Unassembled WGS sequence"/>
</dbReference>
<dbReference type="EMBL" id="BIXY01000045">
    <property type="protein sequence ID" value="GCF09545.1"/>
    <property type="molecule type" value="Genomic_DNA"/>
</dbReference>
<evidence type="ECO:0000259" key="8">
    <source>
        <dbReference type="Pfam" id="PF13515"/>
    </source>
</evidence>
<dbReference type="InterPro" id="IPR049453">
    <property type="entry name" value="Memb_transporter_dom"/>
</dbReference>
<keyword evidence="4 7" id="KW-1133">Transmembrane helix</keyword>
<accession>A0A5A5TE80</accession>
<evidence type="ECO:0000313" key="9">
    <source>
        <dbReference type="EMBL" id="GCF09545.1"/>
    </source>
</evidence>
<keyword evidence="2" id="KW-1003">Cell membrane</keyword>
<reference evidence="9 10" key="1">
    <citation type="submission" date="2019-01" db="EMBL/GenBank/DDBJ databases">
        <title>Draft genome sequence of Dictyobacter sp. Uno17.</title>
        <authorList>
            <person name="Wang C.M."/>
            <person name="Zheng Y."/>
            <person name="Sakai Y."/>
            <person name="Abe K."/>
            <person name="Yokota A."/>
            <person name="Yabe S."/>
        </authorList>
    </citation>
    <scope>NUCLEOTIDE SEQUENCE [LARGE SCALE GENOMIC DNA]</scope>
    <source>
        <strain evidence="9 10">Uno17</strain>
    </source>
</reference>
<evidence type="ECO:0000256" key="3">
    <source>
        <dbReference type="ARBA" id="ARBA00022692"/>
    </source>
</evidence>
<evidence type="ECO:0000256" key="1">
    <source>
        <dbReference type="ARBA" id="ARBA00004651"/>
    </source>
</evidence>
<comment type="subcellular location">
    <subcellularLocation>
        <location evidence="1">Cell membrane</location>
        <topology evidence="1">Multi-pass membrane protein</topology>
    </subcellularLocation>
</comment>
<dbReference type="PANTHER" id="PTHR30509:SF9">
    <property type="entry name" value="MULTIDRUG RESISTANCE PROTEIN MDTO"/>
    <property type="match status" value="1"/>
</dbReference>
<evidence type="ECO:0000256" key="7">
    <source>
        <dbReference type="SAM" id="Phobius"/>
    </source>
</evidence>
<keyword evidence="5 7" id="KW-0472">Membrane</keyword>
<organism evidence="9 10">
    <name type="scientific">Dictyobacter arantiisoli</name>
    <dbReference type="NCBI Taxonomy" id="2014874"/>
    <lineage>
        <taxon>Bacteria</taxon>
        <taxon>Bacillati</taxon>
        <taxon>Chloroflexota</taxon>
        <taxon>Ktedonobacteria</taxon>
        <taxon>Ktedonobacterales</taxon>
        <taxon>Dictyobacteraceae</taxon>
        <taxon>Dictyobacter</taxon>
    </lineage>
</organism>
<proteinExistence type="inferred from homology"/>
<dbReference type="GO" id="GO:0005886">
    <property type="term" value="C:plasma membrane"/>
    <property type="evidence" value="ECO:0007669"/>
    <property type="project" value="UniProtKB-SubCell"/>
</dbReference>
<feature type="domain" description="Integral membrane bound transporter" evidence="8">
    <location>
        <begin position="196"/>
        <end position="320"/>
    </location>
</feature>
<feature type="transmembrane region" description="Helical" evidence="7">
    <location>
        <begin position="238"/>
        <end position="271"/>
    </location>
</feature>
<evidence type="ECO:0000256" key="4">
    <source>
        <dbReference type="ARBA" id="ARBA00022989"/>
    </source>
</evidence>
<comment type="caution">
    <text evidence="9">The sequence shown here is derived from an EMBL/GenBank/DDBJ whole genome shotgun (WGS) entry which is preliminary data.</text>
</comment>
<sequence>MIDVLSEALHQNTVDARLLRKLRTRVIWLDDTELMIQRQLDLLESQALPDRINHEKFKRDLFDIEIAAEELVSAGMASTYDEMTPLSCVMLLGALETLRSALRKDHPLASLQSTVDAATKLASALLRLRTQAEISNVSLPISNPDWAPAPLSNRQPVLAGRASMRDERPQQRLPFWERISPPAKQALQVLIAASMAAFIGNLLSTHRLYWAVMAAYVAISGTNSRIESLNKGIQRAFGALLGIIVGTLVATLVGGNPIISIILMIVCLFMMMYWAPVNYSIMVIFITTLLSLLYGMLGEFSIQLLTLRLEETVLGVLIGSLAALFILPVYTGRTVRAGMQQFLTDLEQIVGSATAHLVHEPMPASSLIAQVQGLKPQLQLLRQRALPLTSGLLAGGSHDIQRSILVFMSCEHHARSLVRAVNQINTMSLNPAMLTTLAQLVEQISTNIDELKATLDNHRPASIESVERQLETFEDTVLHSTDRSNQQLLQAIHALRQIDQAVVRLTCDNLGVPRAADDPLNKLVRV</sequence>
<keyword evidence="3 7" id="KW-0812">Transmembrane</keyword>